<dbReference type="GO" id="GO:0016787">
    <property type="term" value="F:hydrolase activity"/>
    <property type="evidence" value="ECO:0007669"/>
    <property type="project" value="UniProtKB-KW"/>
</dbReference>
<dbReference type="PANTHER" id="PTHR46825">
    <property type="entry name" value="D-ALANYL-D-ALANINE-CARBOXYPEPTIDASE/ENDOPEPTIDASE AMPH"/>
    <property type="match status" value="1"/>
</dbReference>
<gene>
    <name evidence="3" type="ORF">DZC52_05880</name>
</gene>
<dbReference type="EMBL" id="QUZK01000024">
    <property type="protein sequence ID" value="RFF31046.1"/>
    <property type="molecule type" value="Genomic_DNA"/>
</dbReference>
<evidence type="ECO:0000256" key="1">
    <source>
        <dbReference type="PROSITE-ProRule" id="PRU00339"/>
    </source>
</evidence>
<accession>A0A3E1KA94</accession>
<evidence type="ECO:0000313" key="3">
    <source>
        <dbReference type="EMBL" id="RFF31046.1"/>
    </source>
</evidence>
<dbReference type="SUPFAM" id="SSF56601">
    <property type="entry name" value="beta-lactamase/transpeptidase-like"/>
    <property type="match status" value="1"/>
</dbReference>
<dbReference type="PANTHER" id="PTHR46825:SF7">
    <property type="entry name" value="D-ALANYL-D-ALANINE CARBOXYPEPTIDASE"/>
    <property type="match status" value="1"/>
</dbReference>
<feature type="domain" description="Beta-lactamase-related" evidence="2">
    <location>
        <begin position="73"/>
        <end position="301"/>
    </location>
</feature>
<evidence type="ECO:0000259" key="2">
    <source>
        <dbReference type="Pfam" id="PF00144"/>
    </source>
</evidence>
<comment type="caution">
    <text evidence="3">The sequence shown here is derived from an EMBL/GenBank/DDBJ whole genome shotgun (WGS) entry which is preliminary data.</text>
</comment>
<sequence length="490" mass="54343">MGNPGPAWYVSSARRSFTSRTMKTAILTLALIAIPGPVIADAPRSVDPVQDSQRIVAEAHEIVRSYHELGWFSGSVLLAKEGKPIYTESVGFADRKAAVPNRLETRYNLGSIMKNFTAVLVLQQVERGAIGMDDSLHSFDLGFPADVAKKVTVRHLLNHQSGFTGAFPSAYRENPLAFRTIDEKIALLRDAPLLFEPGTDHRYSNYGYVVLGAILEKATGESFSDLLRKNIFDPLKLHDSVYPYRASAPNQSLRYTFNYDKEQVLVGVTEHHSPDGGIESTVADVLTFYRALFYGDVLLSHANPVVAEYFAIHGQYWSSFGGGAGVSSAVELDLANDYQVIVLANTDGLVAEEISGRIYSYIQTGTYEPIRLPPVVYAWEQYVEMGADAFTAGFVARYESAGYDRFVGRTLNELGMSLVNDEKWHDAFNIFGTLVELFPDAPQAYDSLAYARFRSGDARQARETFSLALRLQPTFSSDYSTDNYGYPVNR</sequence>
<organism evidence="3 4">
    <name type="scientific">Wenzhouxiangella sediminis</name>
    <dbReference type="NCBI Taxonomy" id="1792836"/>
    <lineage>
        <taxon>Bacteria</taxon>
        <taxon>Pseudomonadati</taxon>
        <taxon>Pseudomonadota</taxon>
        <taxon>Gammaproteobacteria</taxon>
        <taxon>Chromatiales</taxon>
        <taxon>Wenzhouxiangellaceae</taxon>
        <taxon>Wenzhouxiangella</taxon>
    </lineage>
</organism>
<dbReference type="PROSITE" id="PS50005">
    <property type="entry name" value="TPR"/>
    <property type="match status" value="1"/>
</dbReference>
<dbReference type="InterPro" id="IPR001466">
    <property type="entry name" value="Beta-lactam-related"/>
</dbReference>
<proteinExistence type="predicted"/>
<dbReference type="InterPro" id="IPR012338">
    <property type="entry name" value="Beta-lactam/transpept-like"/>
</dbReference>
<dbReference type="SUPFAM" id="SSF48452">
    <property type="entry name" value="TPR-like"/>
    <property type="match status" value="1"/>
</dbReference>
<dbReference type="Proteomes" id="UP000260351">
    <property type="component" value="Unassembled WGS sequence"/>
</dbReference>
<keyword evidence="4" id="KW-1185">Reference proteome</keyword>
<dbReference type="InterPro" id="IPR011990">
    <property type="entry name" value="TPR-like_helical_dom_sf"/>
</dbReference>
<reference evidence="3 4" key="1">
    <citation type="submission" date="2018-08" db="EMBL/GenBank/DDBJ databases">
        <title>Wenzhouxiangella salilacus sp. nov., a novel bacterium isolated from a saline lake in Xinjiang Province, China.</title>
        <authorList>
            <person name="Han S."/>
        </authorList>
    </citation>
    <scope>NUCLEOTIDE SEQUENCE [LARGE SCALE GENOMIC DNA]</scope>
    <source>
        <strain evidence="3 4">XDB06</strain>
    </source>
</reference>
<feature type="repeat" description="TPR" evidence="1">
    <location>
        <begin position="442"/>
        <end position="475"/>
    </location>
</feature>
<dbReference type="Pfam" id="PF00144">
    <property type="entry name" value="Beta-lactamase"/>
    <property type="match status" value="1"/>
</dbReference>
<keyword evidence="3" id="KW-0378">Hydrolase</keyword>
<dbReference type="Gene3D" id="3.40.710.10">
    <property type="entry name" value="DD-peptidase/beta-lactamase superfamily"/>
    <property type="match status" value="1"/>
</dbReference>
<protein>
    <submittedName>
        <fullName evidence="3">Serine hydrolase</fullName>
    </submittedName>
</protein>
<keyword evidence="1" id="KW-0802">TPR repeat</keyword>
<dbReference type="Gene3D" id="1.25.40.10">
    <property type="entry name" value="Tetratricopeptide repeat domain"/>
    <property type="match status" value="1"/>
</dbReference>
<name>A0A3E1KA94_9GAMM</name>
<dbReference type="OrthoDB" id="9799367at2"/>
<dbReference type="AlphaFoldDB" id="A0A3E1KA94"/>
<dbReference type="InterPro" id="IPR019734">
    <property type="entry name" value="TPR_rpt"/>
</dbReference>
<evidence type="ECO:0000313" key="4">
    <source>
        <dbReference type="Proteomes" id="UP000260351"/>
    </source>
</evidence>
<dbReference type="InterPro" id="IPR050491">
    <property type="entry name" value="AmpC-like"/>
</dbReference>